<accession>A0A3M2M5A1</accession>
<keyword evidence="2" id="KW-1185">Reference proteome</keyword>
<dbReference type="EMBL" id="RFFG01000034">
    <property type="protein sequence ID" value="RMI42298.1"/>
    <property type="molecule type" value="Genomic_DNA"/>
</dbReference>
<reference evidence="1 2" key="1">
    <citation type="submission" date="2018-10" db="EMBL/GenBank/DDBJ databases">
        <title>Isolation from soil.</title>
        <authorList>
            <person name="Hu J."/>
        </authorList>
    </citation>
    <scope>NUCLEOTIDE SEQUENCE [LARGE SCALE GENOMIC DNA]</scope>
    <source>
        <strain evidence="1 2">NEAU-Ht49</strain>
    </source>
</reference>
<sequence length="91" mass="9042">MVLPSIIVDGAPENVLDGIITVATATCPIGTTLTGGGVKEDVSPGTVFRVPLLLGSYPDNGARTWTAELSSISGGPGAITATAYAVCQPIG</sequence>
<name>A0A3M2M5A1_9ACTN</name>
<evidence type="ECO:0000313" key="2">
    <source>
        <dbReference type="Proteomes" id="UP000282674"/>
    </source>
</evidence>
<organism evidence="1 2">
    <name type="scientific">Actinomadura harenae</name>
    <dbReference type="NCBI Taxonomy" id="2483351"/>
    <lineage>
        <taxon>Bacteria</taxon>
        <taxon>Bacillati</taxon>
        <taxon>Actinomycetota</taxon>
        <taxon>Actinomycetes</taxon>
        <taxon>Streptosporangiales</taxon>
        <taxon>Thermomonosporaceae</taxon>
        <taxon>Actinomadura</taxon>
    </lineage>
</organism>
<comment type="caution">
    <text evidence="1">The sequence shown here is derived from an EMBL/GenBank/DDBJ whole genome shotgun (WGS) entry which is preliminary data.</text>
</comment>
<dbReference type="AlphaFoldDB" id="A0A3M2M5A1"/>
<evidence type="ECO:0000313" key="1">
    <source>
        <dbReference type="EMBL" id="RMI42298.1"/>
    </source>
</evidence>
<protein>
    <submittedName>
        <fullName evidence="1">Uncharacterized protein</fullName>
    </submittedName>
</protein>
<gene>
    <name evidence="1" type="ORF">EBO15_20030</name>
</gene>
<proteinExistence type="predicted"/>
<dbReference type="Proteomes" id="UP000282674">
    <property type="component" value="Unassembled WGS sequence"/>
</dbReference>